<feature type="transmembrane region" description="Helical" evidence="1">
    <location>
        <begin position="137"/>
        <end position="155"/>
    </location>
</feature>
<dbReference type="Proteomes" id="UP000571950">
    <property type="component" value="Unassembled WGS sequence"/>
</dbReference>
<reference evidence="2 3" key="1">
    <citation type="submission" date="2020-08" db="EMBL/GenBank/DDBJ databases">
        <title>Genomic Encyclopedia of Type Strains, Phase IV (KMG-IV): sequencing the most valuable type-strain genomes for metagenomic binning, comparative biology and taxonomic classification.</title>
        <authorList>
            <person name="Goeker M."/>
        </authorList>
    </citation>
    <scope>NUCLEOTIDE SEQUENCE [LARGE SCALE GENOMIC DNA]</scope>
    <source>
        <strain evidence="2 3">DSM 26189</strain>
    </source>
</reference>
<feature type="transmembrane region" description="Helical" evidence="1">
    <location>
        <begin position="12"/>
        <end position="32"/>
    </location>
</feature>
<keyword evidence="3" id="KW-1185">Reference proteome</keyword>
<feature type="transmembrane region" description="Helical" evidence="1">
    <location>
        <begin position="96"/>
        <end position="117"/>
    </location>
</feature>
<evidence type="ECO:0000256" key="1">
    <source>
        <dbReference type="SAM" id="Phobius"/>
    </source>
</evidence>
<keyword evidence="1" id="KW-0472">Membrane</keyword>
<sequence>MNPAQKRQIRNEMIAGAAVNAALSLAAAWLVFGGMDSVPYCCAVASLAVDAAPHGFAISFMATLVPSLFVLGRIRKGRVEGCPPAAALLPGIRGRIAARAIAAGGIGGLAGISAHLAMVGVAPPHWPLAAVLLFKPVYGVAVSLIATGIALRLLFARLSAAAPGTGR</sequence>
<proteinExistence type="predicted"/>
<keyword evidence="1" id="KW-1133">Transmembrane helix</keyword>
<name>A0A7W6FQF4_9SPHN</name>
<gene>
    <name evidence="2" type="ORF">GGR43_002794</name>
</gene>
<feature type="transmembrane region" description="Helical" evidence="1">
    <location>
        <begin position="52"/>
        <end position="71"/>
    </location>
</feature>
<keyword evidence="1" id="KW-0812">Transmembrane</keyword>
<evidence type="ECO:0000313" key="2">
    <source>
        <dbReference type="EMBL" id="MBB3927071.1"/>
    </source>
</evidence>
<protein>
    <submittedName>
        <fullName evidence="2">Uncharacterized protein</fullName>
    </submittedName>
</protein>
<dbReference type="EMBL" id="JACIDT010000009">
    <property type="protein sequence ID" value="MBB3927071.1"/>
    <property type="molecule type" value="Genomic_DNA"/>
</dbReference>
<evidence type="ECO:0000313" key="3">
    <source>
        <dbReference type="Proteomes" id="UP000571950"/>
    </source>
</evidence>
<dbReference type="RefSeq" id="WP_188072569.1">
    <property type="nucleotide sequence ID" value="NZ_BSPS01000023.1"/>
</dbReference>
<dbReference type="AlphaFoldDB" id="A0A7W6FQF4"/>
<comment type="caution">
    <text evidence="2">The sequence shown here is derived from an EMBL/GenBank/DDBJ whole genome shotgun (WGS) entry which is preliminary data.</text>
</comment>
<accession>A0A7W6FQF4</accession>
<organism evidence="2 3">
    <name type="scientific">Sphingobium jiangsuense</name>
    <dbReference type="NCBI Taxonomy" id="870476"/>
    <lineage>
        <taxon>Bacteria</taxon>
        <taxon>Pseudomonadati</taxon>
        <taxon>Pseudomonadota</taxon>
        <taxon>Alphaproteobacteria</taxon>
        <taxon>Sphingomonadales</taxon>
        <taxon>Sphingomonadaceae</taxon>
        <taxon>Sphingobium</taxon>
    </lineage>
</organism>